<dbReference type="EMBL" id="LBWQ01000014">
    <property type="protein sequence ID" value="KKR13568.1"/>
    <property type="molecule type" value="Genomic_DNA"/>
</dbReference>
<dbReference type="PROSITE" id="PS00138">
    <property type="entry name" value="SUBTILASE_SER"/>
    <property type="match status" value="1"/>
</dbReference>
<reference evidence="12 13" key="1">
    <citation type="journal article" date="2015" name="Nature">
        <title>rRNA introns, odd ribosomes, and small enigmatic genomes across a large radiation of phyla.</title>
        <authorList>
            <person name="Brown C.T."/>
            <person name="Hug L.A."/>
            <person name="Thomas B.C."/>
            <person name="Sharon I."/>
            <person name="Castelle C.J."/>
            <person name="Singh A."/>
            <person name="Wilkins M.J."/>
            <person name="Williams K.H."/>
            <person name="Banfield J.F."/>
        </authorList>
    </citation>
    <scope>NUCLEOTIDE SEQUENCE [LARGE SCALE GENOMIC DNA]</scope>
</reference>
<feature type="active site" description="Charge relay system" evidence="7">
    <location>
        <position position="335"/>
    </location>
</feature>
<gene>
    <name evidence="12" type="ORF">UT40_C0014G0024</name>
</gene>
<dbReference type="GO" id="GO:0004252">
    <property type="term" value="F:serine-type endopeptidase activity"/>
    <property type="evidence" value="ECO:0007669"/>
    <property type="project" value="UniProtKB-UniRule"/>
</dbReference>
<feature type="active site" description="Charge relay system" evidence="7">
    <location>
        <position position="146"/>
    </location>
</feature>
<protein>
    <submittedName>
        <fullName evidence="12">Serine protease</fullName>
    </submittedName>
</protein>
<dbReference type="Pfam" id="PF00082">
    <property type="entry name" value="Peptidase_S8"/>
    <property type="match status" value="1"/>
</dbReference>
<feature type="region of interest" description="Disordered" evidence="9">
    <location>
        <begin position="408"/>
        <end position="445"/>
    </location>
</feature>
<evidence type="ECO:0000256" key="2">
    <source>
        <dbReference type="ARBA" id="ARBA00011073"/>
    </source>
</evidence>
<evidence type="ECO:0000256" key="7">
    <source>
        <dbReference type="PROSITE-ProRule" id="PRU01240"/>
    </source>
</evidence>
<dbReference type="InterPro" id="IPR023827">
    <property type="entry name" value="Peptidase_S8_Asp-AS"/>
</dbReference>
<dbReference type="InterPro" id="IPR015500">
    <property type="entry name" value="Peptidase_S8_subtilisin-rel"/>
</dbReference>
<evidence type="ECO:0000256" key="1">
    <source>
        <dbReference type="ARBA" id="ARBA00004613"/>
    </source>
</evidence>
<sequence>MKKVILLVLLIFFALTIFKTTSFKETIYASKSVDIESERLIVKFRRFTPNIFREKALESAKANYSEDLRLSDTKVIQVPKGEFSNAAKTLKKNIFVEYVEQDFIAETQEMPNDPYFPNQWGLEKINAKGGWDKSHGLNSIDVAIVDTGVNNSHPDLAGKISASVNCIYSSCPGFTTNDPDGHGTHVAGIAAGITNNSQGIAGLLWEGRIMSVKALDDTGNGYYSWIANGIVWAADNGAEVINLSLGGNSNSSTLANAVTYAWNKGSVLVAAAGNSSSTSPKYPAYFSNVIAVSATDQNDAKAYFSNYGSWVELAAPGVSILSTYENGYEYLSGTSMATPFVSGLAALIFAQNPLWDNKDVRTQIESTADKIDGTESFWQFGRINVCKALGCIISGLTPTPTPGVLPTATLTPTSNPTPIPSLTPTLTSTPTLTPTPSPTPSVTPTPTPQNLPWWCKYVPWHYTCQ</sequence>
<keyword evidence="4 7" id="KW-0645">Protease</keyword>
<evidence type="ECO:0000256" key="4">
    <source>
        <dbReference type="ARBA" id="ARBA00022670"/>
    </source>
</evidence>
<evidence type="ECO:0000259" key="10">
    <source>
        <dbReference type="Pfam" id="PF00082"/>
    </source>
</evidence>
<evidence type="ECO:0000256" key="9">
    <source>
        <dbReference type="SAM" id="MobiDB-lite"/>
    </source>
</evidence>
<comment type="caution">
    <text evidence="12">The sequence shown here is derived from an EMBL/GenBank/DDBJ whole genome shotgun (WGS) entry which is preliminary data.</text>
</comment>
<dbReference type="PROSITE" id="PS00136">
    <property type="entry name" value="SUBTILASE_ASP"/>
    <property type="match status" value="1"/>
</dbReference>
<dbReference type="Proteomes" id="UP000034690">
    <property type="component" value="Unassembled WGS sequence"/>
</dbReference>
<dbReference type="PANTHER" id="PTHR43806:SF11">
    <property type="entry name" value="CEREVISIN-RELATED"/>
    <property type="match status" value="1"/>
</dbReference>
<dbReference type="PRINTS" id="PR00723">
    <property type="entry name" value="SUBTILISIN"/>
</dbReference>
<dbReference type="GO" id="GO:0005576">
    <property type="term" value="C:extracellular region"/>
    <property type="evidence" value="ECO:0007669"/>
    <property type="project" value="UniProtKB-SubCell"/>
</dbReference>
<feature type="active site" description="Charge relay system" evidence="7">
    <location>
        <position position="182"/>
    </location>
</feature>
<evidence type="ECO:0000256" key="5">
    <source>
        <dbReference type="ARBA" id="ARBA00022801"/>
    </source>
</evidence>
<accession>A0A0G0NDI6</accession>
<dbReference type="InterPro" id="IPR036852">
    <property type="entry name" value="Peptidase_S8/S53_dom_sf"/>
</dbReference>
<dbReference type="PANTHER" id="PTHR43806">
    <property type="entry name" value="PEPTIDASE S8"/>
    <property type="match status" value="1"/>
</dbReference>
<dbReference type="PROSITE" id="PS51892">
    <property type="entry name" value="SUBTILASE"/>
    <property type="match status" value="1"/>
</dbReference>
<organism evidence="12 13">
    <name type="scientific">Candidatus Woesebacteria bacterium GW2011_GWA1_39_21b</name>
    <dbReference type="NCBI Taxonomy" id="1618551"/>
    <lineage>
        <taxon>Bacteria</taxon>
        <taxon>Candidatus Woeseibacteriota</taxon>
    </lineage>
</organism>
<dbReference type="SUPFAM" id="SSF52743">
    <property type="entry name" value="Subtilisin-like"/>
    <property type="match status" value="1"/>
</dbReference>
<dbReference type="AlphaFoldDB" id="A0A0G0NDI6"/>
<name>A0A0G0NDI6_9BACT</name>
<dbReference type="Gene3D" id="3.40.50.200">
    <property type="entry name" value="Peptidase S8/S53 domain"/>
    <property type="match status" value="1"/>
</dbReference>
<dbReference type="PROSITE" id="PS00137">
    <property type="entry name" value="SUBTILASE_HIS"/>
    <property type="match status" value="1"/>
</dbReference>
<evidence type="ECO:0000256" key="3">
    <source>
        <dbReference type="ARBA" id="ARBA00022525"/>
    </source>
</evidence>
<dbReference type="Pfam" id="PF22148">
    <property type="entry name" value="Fervidolysin_NPro-like"/>
    <property type="match status" value="1"/>
</dbReference>
<dbReference type="InterPro" id="IPR050131">
    <property type="entry name" value="Peptidase_S8_subtilisin-like"/>
</dbReference>
<evidence type="ECO:0000313" key="12">
    <source>
        <dbReference type="EMBL" id="KKR13568.1"/>
    </source>
</evidence>
<dbReference type="GO" id="GO:0006508">
    <property type="term" value="P:proteolysis"/>
    <property type="evidence" value="ECO:0007669"/>
    <property type="project" value="UniProtKB-KW"/>
</dbReference>
<keyword evidence="6 7" id="KW-0720">Serine protease</keyword>
<dbReference type="InterPro" id="IPR000209">
    <property type="entry name" value="Peptidase_S8/S53_dom"/>
</dbReference>
<keyword evidence="3" id="KW-0964">Secreted</keyword>
<dbReference type="InterPro" id="IPR023828">
    <property type="entry name" value="Peptidase_S8_Ser-AS"/>
</dbReference>
<dbReference type="InterPro" id="IPR034084">
    <property type="entry name" value="Thermitase-like_dom"/>
</dbReference>
<evidence type="ECO:0000256" key="6">
    <source>
        <dbReference type="ARBA" id="ARBA00022825"/>
    </source>
</evidence>
<comment type="similarity">
    <text evidence="2 7 8">Belongs to the peptidase S8 family.</text>
</comment>
<comment type="subcellular location">
    <subcellularLocation>
        <location evidence="1">Secreted</location>
    </subcellularLocation>
</comment>
<feature type="domain" description="Fervidolysin-like N-terminal prodomain" evidence="11">
    <location>
        <begin position="37"/>
        <end position="100"/>
    </location>
</feature>
<feature type="domain" description="Peptidase S8/S53" evidence="10">
    <location>
        <begin position="140"/>
        <end position="373"/>
    </location>
</feature>
<dbReference type="CDD" id="cd07484">
    <property type="entry name" value="Peptidases_S8_Thermitase_like"/>
    <property type="match status" value="1"/>
</dbReference>
<evidence type="ECO:0000313" key="13">
    <source>
        <dbReference type="Proteomes" id="UP000034690"/>
    </source>
</evidence>
<feature type="compositionally biased region" description="Pro residues" evidence="9">
    <location>
        <begin position="433"/>
        <end position="445"/>
    </location>
</feature>
<dbReference type="InterPro" id="IPR054399">
    <property type="entry name" value="Fervidolysin-like_N_prodom"/>
</dbReference>
<keyword evidence="5 7" id="KW-0378">Hydrolase</keyword>
<evidence type="ECO:0000259" key="11">
    <source>
        <dbReference type="Pfam" id="PF22148"/>
    </source>
</evidence>
<dbReference type="InterPro" id="IPR022398">
    <property type="entry name" value="Peptidase_S8_His-AS"/>
</dbReference>
<proteinExistence type="inferred from homology"/>
<feature type="compositionally biased region" description="Low complexity" evidence="9">
    <location>
        <begin position="422"/>
        <end position="432"/>
    </location>
</feature>
<evidence type="ECO:0000256" key="8">
    <source>
        <dbReference type="RuleBase" id="RU003355"/>
    </source>
</evidence>